<dbReference type="AlphaFoldDB" id="W4G6G7"/>
<name>W4G6G7_APHAT</name>
<dbReference type="VEuPathDB" id="FungiDB:H257_10485"/>
<reference evidence="1" key="1">
    <citation type="submission" date="2013-12" db="EMBL/GenBank/DDBJ databases">
        <title>The Genome Sequence of Aphanomyces astaci APO3.</title>
        <authorList>
            <consortium name="The Broad Institute Genomics Platform"/>
            <person name="Russ C."/>
            <person name="Tyler B."/>
            <person name="van West P."/>
            <person name="Dieguez-Uribeondo J."/>
            <person name="Young S.K."/>
            <person name="Zeng Q."/>
            <person name="Gargeya S."/>
            <person name="Fitzgerald M."/>
            <person name="Abouelleil A."/>
            <person name="Alvarado L."/>
            <person name="Chapman S.B."/>
            <person name="Gainer-Dewar J."/>
            <person name="Goldberg J."/>
            <person name="Griggs A."/>
            <person name="Gujja S."/>
            <person name="Hansen M."/>
            <person name="Howarth C."/>
            <person name="Imamovic A."/>
            <person name="Ireland A."/>
            <person name="Larimer J."/>
            <person name="McCowan C."/>
            <person name="Murphy C."/>
            <person name="Pearson M."/>
            <person name="Poon T.W."/>
            <person name="Priest M."/>
            <person name="Roberts A."/>
            <person name="Saif S."/>
            <person name="Shea T."/>
            <person name="Sykes S."/>
            <person name="Wortman J."/>
            <person name="Nusbaum C."/>
            <person name="Birren B."/>
        </authorList>
    </citation>
    <scope>NUCLEOTIDE SEQUENCE [LARGE SCALE GENOMIC DNA]</scope>
    <source>
        <strain evidence="1">APO3</strain>
    </source>
</reference>
<accession>W4G6G7</accession>
<gene>
    <name evidence="1" type="ORF">H257_10485</name>
</gene>
<protein>
    <submittedName>
        <fullName evidence="1">Uncharacterized protein</fullName>
    </submittedName>
</protein>
<dbReference type="EMBL" id="KI913141">
    <property type="protein sequence ID" value="ETV75302.1"/>
    <property type="molecule type" value="Genomic_DNA"/>
</dbReference>
<evidence type="ECO:0000313" key="1">
    <source>
        <dbReference type="EMBL" id="ETV75302.1"/>
    </source>
</evidence>
<sequence length="115" mass="13101">MGTNAVSTGVLIPLQKQNQLRRRHILQDMTLFNMLTHKAPQALNGRSRLRRKRALGFPSTQHDNHIVQTPRGGEPIRRGLFAEQQVNYFKAHTNVVGGKCRQVLRQASCQTPHNR</sequence>
<proteinExistence type="predicted"/>
<dbReference type="RefSeq" id="XP_009835350.1">
    <property type="nucleotide sequence ID" value="XM_009837048.1"/>
</dbReference>
<dbReference type="GeneID" id="20812481"/>
<organism evidence="1">
    <name type="scientific">Aphanomyces astaci</name>
    <name type="common">Crayfish plague agent</name>
    <dbReference type="NCBI Taxonomy" id="112090"/>
    <lineage>
        <taxon>Eukaryota</taxon>
        <taxon>Sar</taxon>
        <taxon>Stramenopiles</taxon>
        <taxon>Oomycota</taxon>
        <taxon>Saprolegniomycetes</taxon>
        <taxon>Saprolegniales</taxon>
        <taxon>Verrucalvaceae</taxon>
        <taxon>Aphanomyces</taxon>
    </lineage>
</organism>